<feature type="binding site" evidence="6">
    <location>
        <position position="261"/>
    </location>
    <ligand>
        <name>dimethylallyl diphosphate</name>
        <dbReference type="ChEBI" id="CHEBI:57623"/>
    </ligand>
</feature>
<dbReference type="Gene3D" id="3.40.1010.20">
    <property type="entry name" value="4-hydroxy-3-methylbut-2-enyl diphosphate reductase, catalytic domain"/>
    <property type="match status" value="2"/>
</dbReference>
<dbReference type="GO" id="GO:0046872">
    <property type="term" value="F:metal ion binding"/>
    <property type="evidence" value="ECO:0007669"/>
    <property type="project" value="UniProtKB-KW"/>
</dbReference>
<feature type="domain" description="S1 motif" evidence="7">
    <location>
        <begin position="463"/>
        <end position="531"/>
    </location>
</feature>
<feature type="binding site" evidence="6">
    <location>
        <position position="41"/>
    </location>
    <ligand>
        <name>dimethylallyl diphosphate</name>
        <dbReference type="ChEBI" id="CHEBI:57623"/>
    </ligand>
</feature>
<feature type="active site" description="Proton donor" evidence="6">
    <location>
        <position position="125"/>
    </location>
</feature>
<feature type="binding site" evidence="6">
    <location>
        <position position="73"/>
    </location>
    <ligand>
        <name>dimethylallyl diphosphate</name>
        <dbReference type="ChEBI" id="CHEBI:57623"/>
    </ligand>
</feature>
<dbReference type="STRING" id="1009370.ALO_05533"/>
<dbReference type="CDD" id="cd05688">
    <property type="entry name" value="S1_RPS1_repeat_ec3"/>
    <property type="match status" value="1"/>
</dbReference>
<dbReference type="PANTHER" id="PTHR30426">
    <property type="entry name" value="4-HYDROXY-3-METHYLBUT-2-ENYL DIPHOSPHATE REDUCTASE"/>
    <property type="match status" value="1"/>
</dbReference>
<keyword evidence="4 6" id="KW-0411">Iron-sulfur</keyword>
<keyword evidence="3 6" id="KW-0408">Iron</keyword>
<dbReference type="GO" id="GO:0016114">
    <property type="term" value="P:terpenoid biosynthetic process"/>
    <property type="evidence" value="ECO:0007669"/>
    <property type="project" value="UniProtKB-UniRule"/>
</dbReference>
<dbReference type="UniPathway" id="UPA00059">
    <property type="reaction ID" value="UER00105"/>
</dbReference>
<dbReference type="InterPro" id="IPR012340">
    <property type="entry name" value="NA-bd_OB-fold"/>
</dbReference>
<comment type="catalytic activity">
    <reaction evidence="6">
        <text>dimethylallyl diphosphate + 2 oxidized [2Fe-2S]-[ferredoxin] + H2O = (2E)-4-hydroxy-3-methylbut-2-enyl diphosphate + 2 reduced [2Fe-2S]-[ferredoxin] + 2 H(+)</text>
        <dbReference type="Rhea" id="RHEA:24825"/>
        <dbReference type="Rhea" id="RHEA-COMP:10000"/>
        <dbReference type="Rhea" id="RHEA-COMP:10001"/>
        <dbReference type="ChEBI" id="CHEBI:15377"/>
        <dbReference type="ChEBI" id="CHEBI:15378"/>
        <dbReference type="ChEBI" id="CHEBI:33737"/>
        <dbReference type="ChEBI" id="CHEBI:33738"/>
        <dbReference type="ChEBI" id="CHEBI:57623"/>
        <dbReference type="ChEBI" id="CHEBI:128753"/>
        <dbReference type="EC" id="1.17.7.4"/>
    </reaction>
</comment>
<dbReference type="GO" id="GO:0050992">
    <property type="term" value="P:dimethylallyl diphosphate biosynthetic process"/>
    <property type="evidence" value="ECO:0007669"/>
    <property type="project" value="UniProtKB-UniRule"/>
</dbReference>
<name>F7NGC3_9FIRM</name>
<dbReference type="CDD" id="cd05687">
    <property type="entry name" value="S1_RPS1_repeat_ec1_hs1"/>
    <property type="match status" value="1"/>
</dbReference>
<evidence type="ECO:0000256" key="1">
    <source>
        <dbReference type="ARBA" id="ARBA00022485"/>
    </source>
</evidence>
<dbReference type="NCBIfam" id="NF005208">
    <property type="entry name" value="PRK06676.1"/>
    <property type="match status" value="1"/>
</dbReference>
<dbReference type="SUPFAM" id="SSF50249">
    <property type="entry name" value="Nucleic acid-binding proteins"/>
    <property type="match status" value="4"/>
</dbReference>
<dbReference type="SMART" id="SM00316">
    <property type="entry name" value="S1"/>
    <property type="match status" value="4"/>
</dbReference>
<feature type="binding site" evidence="6">
    <location>
        <position position="41"/>
    </location>
    <ligand>
        <name>isopentenyl diphosphate</name>
        <dbReference type="ChEBI" id="CHEBI:128769"/>
    </ligand>
</feature>
<dbReference type="EMBL" id="AFGF01000041">
    <property type="protein sequence ID" value="EGO64916.1"/>
    <property type="molecule type" value="Genomic_DNA"/>
</dbReference>
<feature type="binding site" evidence="6">
    <location>
        <position position="219"/>
    </location>
    <ligand>
        <name>dimethylallyl diphosphate</name>
        <dbReference type="ChEBI" id="CHEBI:57623"/>
    </ligand>
</feature>
<evidence type="ECO:0000256" key="4">
    <source>
        <dbReference type="ARBA" id="ARBA00023014"/>
    </source>
</evidence>
<proteinExistence type="inferred from homology"/>
<dbReference type="HAMAP" id="MF_00191">
    <property type="entry name" value="IspH"/>
    <property type="match status" value="1"/>
</dbReference>
<feature type="binding site" evidence="6">
    <location>
        <position position="217"/>
    </location>
    <ligand>
        <name>dimethylallyl diphosphate</name>
        <dbReference type="ChEBI" id="CHEBI:57623"/>
    </ligand>
</feature>
<accession>F7NGC3</accession>
<feature type="binding site" evidence="6">
    <location>
        <position position="95"/>
    </location>
    <ligand>
        <name>[4Fe-4S] cluster</name>
        <dbReference type="ChEBI" id="CHEBI:49883"/>
    </ligand>
</feature>
<dbReference type="Pfam" id="PF02401">
    <property type="entry name" value="LYTB"/>
    <property type="match status" value="1"/>
</dbReference>
<comment type="pathway">
    <text evidence="6">Isoprenoid biosynthesis; dimethylallyl diphosphate biosynthesis; dimethylallyl diphosphate from (2E)-4-hydroxy-3-methylbutenyl diphosphate: step 1/1.</text>
</comment>
<dbReference type="CDD" id="cd13944">
    <property type="entry name" value="lytB_ispH"/>
    <property type="match status" value="1"/>
</dbReference>
<keyword evidence="9" id="KW-1185">Reference proteome</keyword>
<dbReference type="GO" id="GO:0019288">
    <property type="term" value="P:isopentenyl diphosphate biosynthetic process, methylerythritol 4-phosphate pathway"/>
    <property type="evidence" value="ECO:0007669"/>
    <property type="project" value="UniProtKB-UniRule"/>
</dbReference>
<evidence type="ECO:0000256" key="3">
    <source>
        <dbReference type="ARBA" id="ARBA00023004"/>
    </source>
</evidence>
<comment type="pathway">
    <text evidence="6">Isoprenoid biosynthesis; isopentenyl diphosphate biosynthesis via DXP pathway; isopentenyl diphosphate from 1-deoxy-D-xylulose 5-phosphate: step 6/6.</text>
</comment>
<dbReference type="UniPathway" id="UPA00056">
    <property type="reaction ID" value="UER00097"/>
</dbReference>
<sequence>MKIQLAEHMGFCFGVKRAIDLAQENANDHTGKIYTLGPLIHNPQVVSRLSRQGIAVAENIDAINQGTVIIRSHGVGPEVYRRAEAKGLTIVDATCPHVKKAQQAAARLAASGYQVIILGDADHPEVKSIIAWAGSDPIVIGSEEQAAELPVFPKLGVVAQTTFSIELFDCILAVLQTKCQEIQIDRTICTATDMRQQTARKLAGQVDVMVVVGGKNSANTTHLADLCRQTGVKTYHIETASELKQHWFEGARQVGITAGASTPQWIIEEVYTTMQQMEQDDRLKRLEPGMLIQGTVVDVRQDEVFVDVGYKAEGIIALSELAFPAPAKASDAVEKGQVIDVVVLDANSAEGSVKLSKVQADKQVAWTKLEEALRENRTLEAKVLGAIKGGLSVAVLGIRGFMPASQVDLKYTENLSEYAGQTIQCLAIEVVPEKSKVVLSRRALLEAEKERLGKELFAKWKVGDQVHGTVTRLADFGAFVDLGGIEGLIHISDLSWQRVKSPSEVVNAGDAVQVIIVKLDSENKRIGLSLKQTMPDPWFTAAEEYREGMTVSGVITRTSKFGAFAELKAGVEGLIHISELTDHRINDAKEAVTAGQKVTVKILGVDKKNKKISLSLNQAKQDEERADYSRFIKEETGLGVTIGDKLGYLFKHND</sequence>
<feature type="binding site" evidence="6">
    <location>
        <position position="261"/>
    </location>
    <ligand>
        <name>isopentenyl diphosphate</name>
        <dbReference type="ChEBI" id="CHEBI:128769"/>
    </ligand>
</feature>
<feature type="binding site" evidence="6">
    <location>
        <position position="261"/>
    </location>
    <ligand>
        <name>(2E)-4-hydroxy-3-methylbut-2-enyl diphosphate</name>
        <dbReference type="ChEBI" id="CHEBI:128753"/>
    </ligand>
</feature>
<evidence type="ECO:0000313" key="8">
    <source>
        <dbReference type="EMBL" id="EGO64916.1"/>
    </source>
</evidence>
<dbReference type="InterPro" id="IPR003029">
    <property type="entry name" value="S1_domain"/>
</dbReference>
<feature type="domain" description="S1 motif" evidence="7">
    <location>
        <begin position="289"/>
        <end position="358"/>
    </location>
</feature>
<comment type="cofactor">
    <cofactor evidence="6">
        <name>[4Fe-4S] cluster</name>
        <dbReference type="ChEBI" id="CHEBI:49883"/>
    </cofactor>
    <text evidence="6">Binds 1 [4Fe-4S] cluster per subunit.</text>
</comment>
<feature type="binding site" evidence="6">
    <location>
        <position position="219"/>
    </location>
    <ligand>
        <name>isopentenyl diphosphate</name>
        <dbReference type="ChEBI" id="CHEBI:128769"/>
    </ligand>
</feature>
<dbReference type="CDD" id="cd04465">
    <property type="entry name" value="S1_RPS1_repeat_ec2_hs2"/>
    <property type="match status" value="1"/>
</dbReference>
<evidence type="ECO:0000256" key="5">
    <source>
        <dbReference type="ARBA" id="ARBA00025604"/>
    </source>
</evidence>
<feature type="binding site" evidence="6">
    <location>
        <position position="73"/>
    </location>
    <ligand>
        <name>(2E)-4-hydroxy-3-methylbut-2-enyl diphosphate</name>
        <dbReference type="ChEBI" id="CHEBI:128753"/>
    </ligand>
</feature>
<feature type="binding site" evidence="6">
    <location>
        <position position="123"/>
    </location>
    <ligand>
        <name>isopentenyl diphosphate</name>
        <dbReference type="ChEBI" id="CHEBI:128769"/>
    </ligand>
</feature>
<dbReference type="GO" id="GO:0005737">
    <property type="term" value="C:cytoplasm"/>
    <property type="evidence" value="ECO:0007669"/>
    <property type="project" value="UniProtKB-ARBA"/>
</dbReference>
<comment type="function">
    <text evidence="6">Catalyzes the conversion of 1-hydroxy-2-methyl-2-(E)-butenyl 4-diphosphate (HMBPP) into a mixture of isopentenyl diphosphate (IPP) and dimethylallyl diphosphate (DMAPP). Acts in the terminal step of the DOXP/MEP pathway for isoprenoid precursor biosynthesis.</text>
</comment>
<dbReference type="NCBIfam" id="NF002187">
    <property type="entry name" value="PRK01045.1-1"/>
    <property type="match status" value="1"/>
</dbReference>
<feature type="binding site" evidence="6">
    <location>
        <position position="189"/>
    </location>
    <ligand>
        <name>[4Fe-4S] cluster</name>
        <dbReference type="ChEBI" id="CHEBI:49883"/>
    </ligand>
</feature>
<dbReference type="OrthoDB" id="9804077at2"/>
<dbReference type="NCBIfam" id="NF000907">
    <property type="entry name" value="PRK00087.1"/>
    <property type="match status" value="1"/>
</dbReference>
<dbReference type="EC" id="1.17.7.4" evidence="6"/>
<dbReference type="PRINTS" id="PR00681">
    <property type="entry name" value="RIBOSOMALS1"/>
</dbReference>
<protein>
    <recommendedName>
        <fullName evidence="6">4-hydroxy-3-methylbut-2-enyl diphosphate reductase</fullName>
        <shortName evidence="6">HMBPP reductase</shortName>
        <ecNumber evidence="6">1.17.7.4</ecNumber>
    </recommendedName>
</protein>
<feature type="binding site" evidence="6">
    <location>
        <position position="12"/>
    </location>
    <ligand>
        <name>[4Fe-4S] cluster</name>
        <dbReference type="ChEBI" id="CHEBI:49883"/>
    </ligand>
</feature>
<feature type="binding site" evidence="6">
    <location>
        <position position="217"/>
    </location>
    <ligand>
        <name>(2E)-4-hydroxy-3-methylbut-2-enyl diphosphate</name>
        <dbReference type="ChEBI" id="CHEBI:128753"/>
    </ligand>
</feature>
<organism evidence="8 9">
    <name type="scientific">Acetonema longum DSM 6540</name>
    <dbReference type="NCBI Taxonomy" id="1009370"/>
    <lineage>
        <taxon>Bacteria</taxon>
        <taxon>Bacillati</taxon>
        <taxon>Bacillota</taxon>
        <taxon>Negativicutes</taxon>
        <taxon>Acetonemataceae</taxon>
        <taxon>Acetonema</taxon>
    </lineage>
</organism>
<dbReference type="Pfam" id="PF00575">
    <property type="entry name" value="S1"/>
    <property type="match status" value="3"/>
</dbReference>
<feature type="domain" description="S1 motif" evidence="7">
    <location>
        <begin position="548"/>
        <end position="617"/>
    </location>
</feature>
<comment type="function">
    <text evidence="5">Binds mRNA; thus facilitating recognition of the initiation point. It is needed to translate mRNA with a short Shine-Dalgarno (SD) purine-rich sequence.</text>
</comment>
<dbReference type="NCBIfam" id="TIGR00216">
    <property type="entry name" value="ispH_lytB"/>
    <property type="match status" value="1"/>
</dbReference>
<dbReference type="AlphaFoldDB" id="F7NGC3"/>
<evidence type="ECO:0000259" key="7">
    <source>
        <dbReference type="PROSITE" id="PS50126"/>
    </source>
</evidence>
<gene>
    <name evidence="6" type="primary">ispH</name>
    <name evidence="8" type="ORF">ALO_05533</name>
</gene>
<keyword evidence="2 6" id="KW-0479">Metal-binding</keyword>
<comment type="catalytic activity">
    <reaction evidence="6">
        <text>isopentenyl diphosphate + 2 oxidized [2Fe-2S]-[ferredoxin] + H2O = (2E)-4-hydroxy-3-methylbut-2-enyl diphosphate + 2 reduced [2Fe-2S]-[ferredoxin] + 2 H(+)</text>
        <dbReference type="Rhea" id="RHEA:24488"/>
        <dbReference type="Rhea" id="RHEA-COMP:10000"/>
        <dbReference type="Rhea" id="RHEA-COMP:10001"/>
        <dbReference type="ChEBI" id="CHEBI:15377"/>
        <dbReference type="ChEBI" id="CHEBI:15378"/>
        <dbReference type="ChEBI" id="CHEBI:33737"/>
        <dbReference type="ChEBI" id="CHEBI:33738"/>
        <dbReference type="ChEBI" id="CHEBI:128753"/>
        <dbReference type="ChEBI" id="CHEBI:128769"/>
        <dbReference type="EC" id="1.17.7.4"/>
    </reaction>
</comment>
<keyword evidence="6" id="KW-0560">Oxidoreductase</keyword>
<dbReference type="Proteomes" id="UP000003240">
    <property type="component" value="Unassembled WGS sequence"/>
</dbReference>
<reference evidence="8 9" key="1">
    <citation type="journal article" date="2011" name="EMBO J.">
        <title>Structural diversity of bacterial flagellar motors.</title>
        <authorList>
            <person name="Chen S."/>
            <person name="Beeby M."/>
            <person name="Murphy G.E."/>
            <person name="Leadbetter J.R."/>
            <person name="Hendrixson D.R."/>
            <person name="Briegel A."/>
            <person name="Li Z."/>
            <person name="Shi J."/>
            <person name="Tocheva E.I."/>
            <person name="Muller A."/>
            <person name="Dobro M.J."/>
            <person name="Jensen G.J."/>
        </authorList>
    </citation>
    <scope>NUCLEOTIDE SEQUENCE [LARGE SCALE GENOMIC DNA]</scope>
    <source>
        <strain evidence="8 9">DSM 6540</strain>
    </source>
</reference>
<dbReference type="GO" id="GO:0003729">
    <property type="term" value="F:mRNA binding"/>
    <property type="evidence" value="ECO:0007669"/>
    <property type="project" value="UniProtKB-ARBA"/>
</dbReference>
<feature type="binding site" evidence="6">
    <location>
        <position position="73"/>
    </location>
    <ligand>
        <name>isopentenyl diphosphate</name>
        <dbReference type="ChEBI" id="CHEBI:128769"/>
    </ligand>
</feature>
<dbReference type="Gene3D" id="3.40.50.11270">
    <property type="match status" value="1"/>
</dbReference>
<keyword evidence="6" id="KW-0414">Isoprene biosynthesis</keyword>
<dbReference type="RefSeq" id="WP_004093622.1">
    <property type="nucleotide sequence ID" value="NZ_AFGF01000041.1"/>
</dbReference>
<evidence type="ECO:0000256" key="2">
    <source>
        <dbReference type="ARBA" id="ARBA00022723"/>
    </source>
</evidence>
<dbReference type="InterPro" id="IPR035104">
    <property type="entry name" value="Ribosomal_protein_S1-like"/>
</dbReference>
<evidence type="ECO:0000313" key="9">
    <source>
        <dbReference type="Proteomes" id="UP000003240"/>
    </source>
</evidence>
<dbReference type="Gene3D" id="2.40.50.140">
    <property type="entry name" value="Nucleic acid-binding proteins"/>
    <property type="match status" value="4"/>
</dbReference>
<comment type="similarity">
    <text evidence="6">Belongs to the IspH family.</text>
</comment>
<feature type="binding site" evidence="6">
    <location>
        <position position="123"/>
    </location>
    <ligand>
        <name>(2E)-4-hydroxy-3-methylbut-2-enyl diphosphate</name>
        <dbReference type="ChEBI" id="CHEBI:128753"/>
    </ligand>
</feature>
<feature type="binding site" evidence="6">
    <location>
        <position position="123"/>
    </location>
    <ligand>
        <name>dimethylallyl diphosphate</name>
        <dbReference type="ChEBI" id="CHEBI:57623"/>
    </ligand>
</feature>
<dbReference type="eggNOG" id="COG0761">
    <property type="taxonomic scope" value="Bacteria"/>
</dbReference>
<dbReference type="FunFam" id="2.40.50.140:FF:000103">
    <property type="entry name" value="protein RRP5 homolog"/>
    <property type="match status" value="1"/>
</dbReference>
<feature type="binding site" evidence="6">
    <location>
        <position position="219"/>
    </location>
    <ligand>
        <name>(2E)-4-hydroxy-3-methylbut-2-enyl diphosphate</name>
        <dbReference type="ChEBI" id="CHEBI:128753"/>
    </ligand>
</feature>
<dbReference type="GO" id="GO:0051745">
    <property type="term" value="F:4-hydroxy-3-methylbut-2-enyl diphosphate reductase activity"/>
    <property type="evidence" value="ECO:0007669"/>
    <property type="project" value="UniProtKB-UniRule"/>
</dbReference>
<feature type="binding site" evidence="6">
    <location>
        <position position="217"/>
    </location>
    <ligand>
        <name>isopentenyl diphosphate</name>
        <dbReference type="ChEBI" id="CHEBI:128769"/>
    </ligand>
</feature>
<dbReference type="InterPro" id="IPR003451">
    <property type="entry name" value="LytB/IspH"/>
</dbReference>
<dbReference type="PANTHER" id="PTHR30426:SF0">
    <property type="entry name" value="4-HYDROXY-3-METHYLBUT-2-ENYL DIPHOSPHATE REDUCTASE"/>
    <property type="match status" value="1"/>
</dbReference>
<dbReference type="eggNOG" id="COG0539">
    <property type="taxonomic scope" value="Bacteria"/>
</dbReference>
<dbReference type="GO" id="GO:0051539">
    <property type="term" value="F:4 iron, 4 sulfur cluster binding"/>
    <property type="evidence" value="ECO:0007669"/>
    <property type="project" value="UniProtKB-UniRule"/>
</dbReference>
<feature type="domain" description="S1 motif" evidence="7">
    <location>
        <begin position="376"/>
        <end position="442"/>
    </location>
</feature>
<comment type="caution">
    <text evidence="6">Lacks conserved residue(s) required for the propagation of feature annotation.</text>
</comment>
<comment type="caution">
    <text evidence="8">The sequence shown here is derived from an EMBL/GenBank/DDBJ whole genome shotgun (WGS) entry which is preliminary data.</text>
</comment>
<dbReference type="FunFam" id="2.40.50.140:FF:000051">
    <property type="entry name" value="RNA-binding transcriptional accessory protein"/>
    <property type="match status" value="1"/>
</dbReference>
<feature type="binding site" evidence="6">
    <location>
        <position position="161"/>
    </location>
    <ligand>
        <name>(2E)-4-hydroxy-3-methylbut-2-enyl diphosphate</name>
        <dbReference type="ChEBI" id="CHEBI:128753"/>
    </ligand>
</feature>
<evidence type="ECO:0000256" key="6">
    <source>
        <dbReference type="HAMAP-Rule" id="MF_00191"/>
    </source>
</evidence>
<feature type="binding site" evidence="6">
    <location>
        <position position="41"/>
    </location>
    <ligand>
        <name>(2E)-4-hydroxy-3-methylbut-2-enyl diphosphate</name>
        <dbReference type="ChEBI" id="CHEBI:128753"/>
    </ligand>
</feature>
<keyword evidence="1 6" id="KW-0004">4Fe-4S</keyword>
<dbReference type="PROSITE" id="PS50126">
    <property type="entry name" value="S1"/>
    <property type="match status" value="4"/>
</dbReference>